<proteinExistence type="predicted"/>
<dbReference type="SUPFAM" id="SSF49503">
    <property type="entry name" value="Cupredoxins"/>
    <property type="match status" value="1"/>
</dbReference>
<dbReference type="Gene3D" id="2.140.10.10">
    <property type="entry name" value="Quinoprotein alcohol dehydrogenase-like superfamily"/>
    <property type="match status" value="1"/>
</dbReference>
<evidence type="ECO:0000313" key="2">
    <source>
        <dbReference type="EMBL" id="GAA2856884.1"/>
    </source>
</evidence>
<dbReference type="Proteomes" id="UP001500831">
    <property type="component" value="Unassembled WGS sequence"/>
</dbReference>
<reference evidence="2 3" key="1">
    <citation type="journal article" date="2019" name="Int. J. Syst. Evol. Microbiol.">
        <title>The Global Catalogue of Microorganisms (GCM) 10K type strain sequencing project: providing services to taxonomists for standard genome sequencing and annotation.</title>
        <authorList>
            <consortium name="The Broad Institute Genomics Platform"/>
            <consortium name="The Broad Institute Genome Sequencing Center for Infectious Disease"/>
            <person name="Wu L."/>
            <person name="Ma J."/>
        </authorList>
    </citation>
    <scope>NUCLEOTIDE SEQUENCE [LARGE SCALE GENOMIC DNA]</scope>
    <source>
        <strain evidence="2 3">JCM 6242</strain>
    </source>
</reference>
<dbReference type="InterPro" id="IPR008972">
    <property type="entry name" value="Cupredoxin"/>
</dbReference>
<dbReference type="RefSeq" id="WP_344969180.1">
    <property type="nucleotide sequence ID" value="NZ_BAAAVI010000008.1"/>
</dbReference>
<gene>
    <name evidence="2" type="ORF">GCM10010517_15180</name>
</gene>
<dbReference type="InterPro" id="IPR011047">
    <property type="entry name" value="Quinoprotein_ADH-like_sf"/>
</dbReference>
<organism evidence="2 3">
    <name type="scientific">Streptosporangium fragile</name>
    <dbReference type="NCBI Taxonomy" id="46186"/>
    <lineage>
        <taxon>Bacteria</taxon>
        <taxon>Bacillati</taxon>
        <taxon>Actinomycetota</taxon>
        <taxon>Actinomycetes</taxon>
        <taxon>Streptosporangiales</taxon>
        <taxon>Streptosporangiaceae</taxon>
        <taxon>Streptosporangium</taxon>
    </lineage>
</organism>
<keyword evidence="3" id="KW-1185">Reference proteome</keyword>
<comment type="caution">
    <text evidence="2">The sequence shown here is derived from an EMBL/GenBank/DDBJ whole genome shotgun (WGS) entry which is preliminary data.</text>
</comment>
<sequence length="245" mass="25663">MCTAATSGGCGARGSTTSRAVSWRATARAPPSLAHGNGILTTASDLLFIGWPDGNLLCLDARDGRELWRWQTGAAVSSSPIAYEIDGEQYIAVYAGGTGIPYGNSAPRGDHLWAFKLGGTVSPAAAPPPPVVRRPVSGQPVDGAAVNNTVVLARVYANGQVGTVESTAVNAMAPTHLRVPAGTTVTFVNPADNVHVHGATQFFEGLFDIRLKPGESFQYTFAKPGEYFFNDTFSPRPTGKIEVTG</sequence>
<dbReference type="EMBL" id="BAAAVI010000008">
    <property type="protein sequence ID" value="GAA2856884.1"/>
    <property type="molecule type" value="Genomic_DNA"/>
</dbReference>
<dbReference type="SUPFAM" id="SSF50998">
    <property type="entry name" value="Quinoprotein alcohol dehydrogenase-like"/>
    <property type="match status" value="1"/>
</dbReference>
<evidence type="ECO:0000313" key="3">
    <source>
        <dbReference type="Proteomes" id="UP001500831"/>
    </source>
</evidence>
<protein>
    <recommendedName>
        <fullName evidence="1">Pyrrolo-quinoline quinone repeat domain-containing protein</fullName>
    </recommendedName>
</protein>
<dbReference type="Pfam" id="PF01011">
    <property type="entry name" value="PQQ"/>
    <property type="match status" value="1"/>
</dbReference>
<feature type="domain" description="Pyrrolo-quinoline quinone repeat" evidence="1">
    <location>
        <begin position="35"/>
        <end position="91"/>
    </location>
</feature>
<evidence type="ECO:0000259" key="1">
    <source>
        <dbReference type="Pfam" id="PF01011"/>
    </source>
</evidence>
<name>A0ABN3VTU5_9ACTN</name>
<dbReference type="InterPro" id="IPR002372">
    <property type="entry name" value="PQQ_rpt_dom"/>
</dbReference>
<accession>A0ABN3VTU5</accession>
<dbReference type="Gene3D" id="2.60.40.420">
    <property type="entry name" value="Cupredoxins - blue copper proteins"/>
    <property type="match status" value="1"/>
</dbReference>